<evidence type="ECO:0000313" key="2">
    <source>
        <dbReference type="EMBL" id="KZE66261.1"/>
    </source>
</evidence>
<proteinExistence type="predicted"/>
<dbReference type="Proteomes" id="UP000076567">
    <property type="component" value="Unassembled WGS sequence"/>
</dbReference>
<organism evidence="2 3">
    <name type="scientific">Fictibacillus phosphorivorans</name>
    <dbReference type="NCBI Taxonomy" id="1221500"/>
    <lineage>
        <taxon>Bacteria</taxon>
        <taxon>Bacillati</taxon>
        <taxon>Bacillota</taxon>
        <taxon>Bacilli</taxon>
        <taxon>Bacillales</taxon>
        <taxon>Fictibacillaceae</taxon>
        <taxon>Fictibacillus</taxon>
    </lineage>
</organism>
<keyword evidence="3" id="KW-1185">Reference proteome</keyword>
<feature type="transmembrane region" description="Helical" evidence="1">
    <location>
        <begin position="53"/>
        <end position="69"/>
    </location>
</feature>
<keyword evidence="1" id="KW-0812">Transmembrane</keyword>
<feature type="transmembrane region" description="Helical" evidence="1">
    <location>
        <begin position="160"/>
        <end position="183"/>
    </location>
</feature>
<name>A0A163R6C7_9BACL</name>
<dbReference type="PIRSF" id="PIRSF036710">
    <property type="entry name" value="YphA_Bacsu"/>
    <property type="match status" value="1"/>
</dbReference>
<feature type="transmembrane region" description="Helical" evidence="1">
    <location>
        <begin position="129"/>
        <end position="148"/>
    </location>
</feature>
<feature type="transmembrane region" description="Helical" evidence="1">
    <location>
        <begin position="6"/>
        <end position="22"/>
    </location>
</feature>
<reference evidence="3" key="1">
    <citation type="submission" date="2016-01" db="EMBL/GenBank/DDBJ databases">
        <title>Draft genome of Chromobacterium sp. F49.</title>
        <authorList>
            <person name="Hong K.W."/>
        </authorList>
    </citation>
    <scope>NUCLEOTIDE SEQUENCE [LARGE SCALE GENOMIC DNA]</scope>
    <source>
        <strain evidence="3">P7IIIA</strain>
    </source>
</reference>
<dbReference type="Pfam" id="PF24124">
    <property type="entry name" value="YphA"/>
    <property type="match status" value="1"/>
</dbReference>
<protein>
    <submittedName>
        <fullName evidence="2">Uncharacterized protein</fullName>
    </submittedName>
</protein>
<comment type="caution">
    <text evidence="2">The sequence shown here is derived from an EMBL/GenBank/DDBJ whole genome shotgun (WGS) entry which is preliminary data.</text>
</comment>
<dbReference type="EMBL" id="LRFC01000023">
    <property type="protein sequence ID" value="KZE66261.1"/>
    <property type="molecule type" value="Genomic_DNA"/>
</dbReference>
<keyword evidence="1" id="KW-0472">Membrane</keyword>
<evidence type="ECO:0000313" key="3">
    <source>
        <dbReference type="Proteomes" id="UP000076567"/>
    </source>
</evidence>
<accession>A0A163R6C7</accession>
<sequence length="200" mass="23046">MNDGTIFYWFMWMGWVITTFLIKRSSVRNYSVLILLTGITLSDTFIAFSLGNINAAFLFFLCIGLVYLIKHTEQLFFYVTKSFIAATCYVSLELFALYDPVKLLFDKKYMIVIILASLLVLLTKTYKELFFLPIIGLFIGDTVFQFLIYRLSAKIEIGSLYVMDLLASTSMILLFMVVLVDMFKNLKRTPNNKVTSAKQI</sequence>
<dbReference type="RefSeq" id="WP_066241896.1">
    <property type="nucleotide sequence ID" value="NZ_LRFC01000023.1"/>
</dbReference>
<keyword evidence="1" id="KW-1133">Transmembrane helix</keyword>
<dbReference type="AlphaFoldDB" id="A0A163R6C7"/>
<feature type="transmembrane region" description="Helical" evidence="1">
    <location>
        <begin position="104"/>
        <end position="122"/>
    </location>
</feature>
<dbReference type="InterPro" id="IPR014617">
    <property type="entry name" value="YphA_Bacsu"/>
</dbReference>
<gene>
    <name evidence="2" type="ORF">AWM68_07785</name>
</gene>
<feature type="transmembrane region" description="Helical" evidence="1">
    <location>
        <begin position="76"/>
        <end position="98"/>
    </location>
</feature>
<dbReference type="OrthoDB" id="2965169at2"/>
<evidence type="ECO:0000256" key="1">
    <source>
        <dbReference type="SAM" id="Phobius"/>
    </source>
</evidence>